<dbReference type="WBParaSite" id="RSKR_0000288600.1">
    <property type="protein sequence ID" value="RSKR_0000288600.1"/>
    <property type="gene ID" value="RSKR_0000288600"/>
</dbReference>
<proteinExistence type="predicted"/>
<organism evidence="1 2">
    <name type="scientific">Rhabditophanes sp. KR3021</name>
    <dbReference type="NCBI Taxonomy" id="114890"/>
    <lineage>
        <taxon>Eukaryota</taxon>
        <taxon>Metazoa</taxon>
        <taxon>Ecdysozoa</taxon>
        <taxon>Nematoda</taxon>
        <taxon>Chromadorea</taxon>
        <taxon>Rhabditida</taxon>
        <taxon>Tylenchina</taxon>
        <taxon>Panagrolaimomorpha</taxon>
        <taxon>Strongyloidoidea</taxon>
        <taxon>Alloionematidae</taxon>
        <taxon>Rhabditophanes</taxon>
    </lineage>
</organism>
<accession>A0AC35TQA5</accession>
<evidence type="ECO:0000313" key="2">
    <source>
        <dbReference type="WBParaSite" id="RSKR_0000288600.1"/>
    </source>
</evidence>
<protein>
    <submittedName>
        <fullName evidence="2">Uncharacterized protein</fullName>
    </submittedName>
</protein>
<reference evidence="2" key="1">
    <citation type="submission" date="2016-11" db="UniProtKB">
        <authorList>
            <consortium name="WormBaseParasite"/>
        </authorList>
    </citation>
    <scope>IDENTIFICATION</scope>
    <source>
        <strain evidence="2">KR3021</strain>
    </source>
</reference>
<dbReference type="Proteomes" id="UP000095286">
    <property type="component" value="Unplaced"/>
</dbReference>
<name>A0AC35TQA5_9BILA</name>
<evidence type="ECO:0000313" key="1">
    <source>
        <dbReference type="Proteomes" id="UP000095286"/>
    </source>
</evidence>
<sequence length="197" mass="22397">MVDNSRKRDKEPDCGLGDDLARQASLEKKSSHKVSKPFSSISFGDRTDADLVGGKTTQKKDVLMPDNALKGEYAVYCFIGMTNEKYARFSQHKSEVAVSEFKLIFNACSAKDILQNNIFFPYIKNIEGAMVFQISRRTRLEISNRPSKGTRWKESLIPNKKSCDVYLFIIPEITEAELRRPSGAKKHVNSRKSFKFT</sequence>